<reference evidence="2" key="1">
    <citation type="submission" date="2020-11" db="EMBL/GenBank/DDBJ databases">
        <authorList>
            <consortium name="DOE Joint Genome Institute"/>
            <person name="Ahrendt S."/>
            <person name="Riley R."/>
            <person name="Andreopoulos W."/>
            <person name="Labutti K."/>
            <person name="Pangilinan J."/>
            <person name="Ruiz-Duenas F.J."/>
            <person name="Barrasa J.M."/>
            <person name="Sanchez-Garcia M."/>
            <person name="Camarero S."/>
            <person name="Miyauchi S."/>
            <person name="Serrano A."/>
            <person name="Linde D."/>
            <person name="Babiker R."/>
            <person name="Drula E."/>
            <person name="Ayuso-Fernandez I."/>
            <person name="Pacheco R."/>
            <person name="Padilla G."/>
            <person name="Ferreira P."/>
            <person name="Barriuso J."/>
            <person name="Kellner H."/>
            <person name="Castanera R."/>
            <person name="Alfaro M."/>
            <person name="Ramirez L."/>
            <person name="Pisabarro A.G."/>
            <person name="Kuo A."/>
            <person name="Tritt A."/>
            <person name="Lipzen A."/>
            <person name="He G."/>
            <person name="Yan M."/>
            <person name="Ng V."/>
            <person name="Cullen D."/>
            <person name="Martin F."/>
            <person name="Rosso M.-N."/>
            <person name="Henrissat B."/>
            <person name="Hibbett D."/>
            <person name="Martinez A.T."/>
            <person name="Grigoriev I.V."/>
        </authorList>
    </citation>
    <scope>NUCLEOTIDE SEQUENCE</scope>
    <source>
        <strain evidence="2">CBS 247.69</strain>
    </source>
</reference>
<sequence>MAPQVAPTKTYPIVVISDDESDTNTNTPIYFTAATNTTEDTVDTTDSEDKDTKEPVPDYDLTCAVCGTTFELLRRKSQPWYAVFVGRKVGIYQSYKDATDQINGVTEGLRRHYPTFKAAKKAYRHAQCKEQVKVRYSKKEMLGMQDNAELERQKEVTQSGAIAIYYSSN</sequence>
<dbReference type="SUPFAM" id="SSF55658">
    <property type="entry name" value="L9 N-domain-like"/>
    <property type="match status" value="1"/>
</dbReference>
<organism evidence="2 3">
    <name type="scientific">Collybia nuda</name>
    <dbReference type="NCBI Taxonomy" id="64659"/>
    <lineage>
        <taxon>Eukaryota</taxon>
        <taxon>Fungi</taxon>
        <taxon>Dikarya</taxon>
        <taxon>Basidiomycota</taxon>
        <taxon>Agaricomycotina</taxon>
        <taxon>Agaricomycetes</taxon>
        <taxon>Agaricomycetidae</taxon>
        <taxon>Agaricales</taxon>
        <taxon>Tricholomatineae</taxon>
        <taxon>Clitocybaceae</taxon>
        <taxon>Collybia</taxon>
    </lineage>
</organism>
<dbReference type="EMBL" id="MU150474">
    <property type="protein sequence ID" value="KAF9456021.1"/>
    <property type="molecule type" value="Genomic_DNA"/>
</dbReference>
<protein>
    <recommendedName>
        <fullName evidence="1">Ribonuclease H1 N-terminal domain-containing protein</fullName>
    </recommendedName>
</protein>
<dbReference type="InterPro" id="IPR009027">
    <property type="entry name" value="Ribosomal_bL9/RNase_H1_N"/>
</dbReference>
<evidence type="ECO:0000313" key="2">
    <source>
        <dbReference type="EMBL" id="KAF9456021.1"/>
    </source>
</evidence>
<dbReference type="InterPro" id="IPR011320">
    <property type="entry name" value="RNase_H1_N"/>
</dbReference>
<dbReference type="Gene3D" id="3.40.970.10">
    <property type="entry name" value="Ribonuclease H1, N-terminal domain"/>
    <property type="match status" value="1"/>
</dbReference>
<dbReference type="InterPro" id="IPR037056">
    <property type="entry name" value="RNase_H1_N_sf"/>
</dbReference>
<feature type="domain" description="Ribonuclease H1 N-terminal" evidence="1">
    <location>
        <begin position="79"/>
        <end position="121"/>
    </location>
</feature>
<dbReference type="AlphaFoldDB" id="A0A9P6C8B0"/>
<gene>
    <name evidence="2" type="ORF">BDZ94DRAFT_1353136</name>
</gene>
<accession>A0A9P6C8B0</accession>
<proteinExistence type="predicted"/>
<dbReference type="OrthoDB" id="3270804at2759"/>
<evidence type="ECO:0000313" key="3">
    <source>
        <dbReference type="Proteomes" id="UP000807353"/>
    </source>
</evidence>
<evidence type="ECO:0000259" key="1">
    <source>
        <dbReference type="Pfam" id="PF01693"/>
    </source>
</evidence>
<name>A0A9P6C8B0_9AGAR</name>
<dbReference type="Proteomes" id="UP000807353">
    <property type="component" value="Unassembled WGS sequence"/>
</dbReference>
<keyword evidence="3" id="KW-1185">Reference proteome</keyword>
<dbReference type="Pfam" id="PF01693">
    <property type="entry name" value="Cauli_VI"/>
    <property type="match status" value="1"/>
</dbReference>
<comment type="caution">
    <text evidence="2">The sequence shown here is derived from an EMBL/GenBank/DDBJ whole genome shotgun (WGS) entry which is preliminary data.</text>
</comment>